<organism evidence="2 3">
    <name type="scientific">Emericellopsis atlantica</name>
    <dbReference type="NCBI Taxonomy" id="2614577"/>
    <lineage>
        <taxon>Eukaryota</taxon>
        <taxon>Fungi</taxon>
        <taxon>Dikarya</taxon>
        <taxon>Ascomycota</taxon>
        <taxon>Pezizomycotina</taxon>
        <taxon>Sordariomycetes</taxon>
        <taxon>Hypocreomycetidae</taxon>
        <taxon>Hypocreales</taxon>
        <taxon>Bionectriaceae</taxon>
        <taxon>Emericellopsis</taxon>
    </lineage>
</organism>
<dbReference type="OrthoDB" id="415706at2759"/>
<dbReference type="InterPro" id="IPR027417">
    <property type="entry name" value="P-loop_NTPase"/>
</dbReference>
<dbReference type="RefSeq" id="XP_046117095.1">
    <property type="nucleotide sequence ID" value="XM_046266804.1"/>
</dbReference>
<keyword evidence="3" id="KW-1185">Reference proteome</keyword>
<dbReference type="Gene3D" id="3.40.50.300">
    <property type="entry name" value="P-loop containing nucleotide triphosphate hydrolases"/>
    <property type="match status" value="2"/>
</dbReference>
<protein>
    <recommendedName>
        <fullName evidence="1">Dynamin stalk domain-containing protein</fullName>
    </recommendedName>
</protein>
<dbReference type="GeneID" id="70297707"/>
<reference evidence="2" key="1">
    <citation type="journal article" date="2021" name="IMA Fungus">
        <title>Genomic characterization of three marine fungi, including Emericellopsis atlantica sp. nov. with signatures of a generalist lifestyle and marine biomass degradation.</title>
        <authorList>
            <person name="Hagestad O.C."/>
            <person name="Hou L."/>
            <person name="Andersen J.H."/>
            <person name="Hansen E.H."/>
            <person name="Altermark B."/>
            <person name="Li C."/>
            <person name="Kuhnert E."/>
            <person name="Cox R.J."/>
            <person name="Crous P.W."/>
            <person name="Spatafora J.W."/>
            <person name="Lail K."/>
            <person name="Amirebrahimi M."/>
            <person name="Lipzen A."/>
            <person name="Pangilinan J."/>
            <person name="Andreopoulos W."/>
            <person name="Hayes R.D."/>
            <person name="Ng V."/>
            <person name="Grigoriev I.V."/>
            <person name="Jackson S.A."/>
            <person name="Sutton T.D.S."/>
            <person name="Dobson A.D.W."/>
            <person name="Rama T."/>
        </authorList>
    </citation>
    <scope>NUCLEOTIDE SEQUENCE</scope>
    <source>
        <strain evidence="2">TS7</strain>
    </source>
</reference>
<accession>A0A9P8CPW9</accession>
<sequence length="333" mass="37595">MRARMEPFQRDSLRAASGLFDESKEKAFFAQRPWNALPDDRFGIPALRARIQGLLMSRTESEIPKVKDEIAARLKSKKQLAEAIGASHSTPEEQRALLGKVTSRFTYQSKGYALDAYYTRDTVFQEQPDLKLIPRMRELNELFSIRSRRLITRMRELNEVFSKTLHGAGHTRIFVGSESTSASEDGQSEEGTIRDDCYYVDCMHHAQAGFSSRRLFVDHVEDSLFHKGYPMVSITSQRSQLDREFAMRHFRSGNALILVAAGVAHHGHGGIEEYTHRIDVEELGKSLKGKQQEGQTTDFEVALSVYQDDIRAASDQNMTASDQNMAASIAEAL</sequence>
<evidence type="ECO:0000313" key="2">
    <source>
        <dbReference type="EMBL" id="KAG9253171.1"/>
    </source>
</evidence>
<gene>
    <name evidence="2" type="ORF">F5Z01DRAFT_737539</name>
</gene>
<name>A0A9P8CPW9_9HYPO</name>
<feature type="domain" description="Dynamin stalk" evidence="1">
    <location>
        <begin position="23"/>
        <end position="108"/>
    </location>
</feature>
<evidence type="ECO:0000259" key="1">
    <source>
        <dbReference type="Pfam" id="PF01031"/>
    </source>
</evidence>
<comment type="caution">
    <text evidence="2">The sequence shown here is derived from an EMBL/GenBank/DDBJ whole genome shotgun (WGS) entry which is preliminary data.</text>
</comment>
<dbReference type="Proteomes" id="UP000887229">
    <property type="component" value="Unassembled WGS sequence"/>
</dbReference>
<dbReference type="AlphaFoldDB" id="A0A9P8CPW9"/>
<dbReference type="Pfam" id="PF01031">
    <property type="entry name" value="Dynamin_M"/>
    <property type="match status" value="1"/>
</dbReference>
<proteinExistence type="predicted"/>
<dbReference type="InterPro" id="IPR000375">
    <property type="entry name" value="Dynamin_stalk"/>
</dbReference>
<dbReference type="EMBL" id="MU251258">
    <property type="protein sequence ID" value="KAG9253171.1"/>
    <property type="molecule type" value="Genomic_DNA"/>
</dbReference>
<dbReference type="SUPFAM" id="SSF52540">
    <property type="entry name" value="P-loop containing nucleoside triphosphate hydrolases"/>
    <property type="match status" value="1"/>
</dbReference>
<evidence type="ECO:0000313" key="3">
    <source>
        <dbReference type="Proteomes" id="UP000887229"/>
    </source>
</evidence>